<dbReference type="AlphaFoldDB" id="A0A1Y1CG81"/>
<proteinExistence type="predicted"/>
<dbReference type="PROSITE" id="PS51257">
    <property type="entry name" value="PROKAR_LIPOPROTEIN"/>
    <property type="match status" value="1"/>
</dbReference>
<accession>A0A1Y1CG81</accession>
<dbReference type="Proteomes" id="UP000218267">
    <property type="component" value="Chromosome"/>
</dbReference>
<reference evidence="2" key="2">
    <citation type="journal article" date="2020" name="Antonie Van Leeuwenhoek">
        <title>Labilibaculum antarcticum sp. nov., a novel facultative anaerobic, psychrotorelant bacterium isolated from marine sediment of Antarctica.</title>
        <authorList>
            <person name="Watanabe M."/>
            <person name="Kojima H."/>
            <person name="Fukui M."/>
        </authorList>
    </citation>
    <scope>NUCLEOTIDE SEQUENCE [LARGE SCALE GENOMIC DNA]</scope>
    <source>
        <strain evidence="2">SPP2</strain>
    </source>
</reference>
<sequence>MKRIWLLLIAGTLITSACNGQEKQSKDKKVSDVKNAPKEDITVNKEYDKHGNLIKYDSTYTYFYSNIENDTIAEDSIFTNFKKMFELQYPFSNKPSFDNFFFRDSLMKYDFYKEDFFIKRFRQNMEQTEKMFQEMDSLKNNFFMEQFHKK</sequence>
<dbReference type="KEGG" id="mbas:ALGA_0948"/>
<dbReference type="EMBL" id="AP018042">
    <property type="protein sequence ID" value="BAX79335.1"/>
    <property type="molecule type" value="Genomic_DNA"/>
</dbReference>
<evidence type="ECO:0000313" key="1">
    <source>
        <dbReference type="EMBL" id="BAX79335.1"/>
    </source>
</evidence>
<dbReference type="OrthoDB" id="1452960at2"/>
<dbReference type="RefSeq" id="WP_096428248.1">
    <property type="nucleotide sequence ID" value="NZ_AP018042.1"/>
</dbReference>
<protein>
    <recommendedName>
        <fullName evidence="3">Lipoprotein</fullName>
    </recommendedName>
</protein>
<organism evidence="1 2">
    <name type="scientific">Labilibaculum antarcticum</name>
    <dbReference type="NCBI Taxonomy" id="1717717"/>
    <lineage>
        <taxon>Bacteria</taxon>
        <taxon>Pseudomonadati</taxon>
        <taxon>Bacteroidota</taxon>
        <taxon>Bacteroidia</taxon>
        <taxon>Marinilabiliales</taxon>
        <taxon>Marinifilaceae</taxon>
        <taxon>Labilibaculum</taxon>
    </lineage>
</organism>
<evidence type="ECO:0000313" key="2">
    <source>
        <dbReference type="Proteomes" id="UP000218267"/>
    </source>
</evidence>
<name>A0A1Y1CG81_9BACT</name>
<keyword evidence="2" id="KW-1185">Reference proteome</keyword>
<gene>
    <name evidence="1" type="ORF">ALGA_0948</name>
</gene>
<evidence type="ECO:0008006" key="3">
    <source>
        <dbReference type="Google" id="ProtNLM"/>
    </source>
</evidence>
<reference evidence="1 2" key="1">
    <citation type="journal article" date="2018" name="Mar. Genomics">
        <title>Complete genome sequence of Marinifilaceae bacterium strain SPP2, isolated from the Antarctic marine sediment.</title>
        <authorList>
            <person name="Watanabe M."/>
            <person name="Kojima H."/>
            <person name="Fukui M."/>
        </authorList>
    </citation>
    <scope>NUCLEOTIDE SEQUENCE [LARGE SCALE GENOMIC DNA]</scope>
    <source>
        <strain evidence="1 2">SPP2</strain>
    </source>
</reference>